<feature type="chain" id="PRO_5035934894" evidence="2">
    <location>
        <begin position="18"/>
        <end position="97"/>
    </location>
</feature>
<dbReference type="EMBL" id="JABEBT010000180">
    <property type="protein sequence ID" value="KAF7626077.1"/>
    <property type="molecule type" value="Genomic_DNA"/>
</dbReference>
<evidence type="ECO:0000256" key="2">
    <source>
        <dbReference type="SAM" id="SignalP"/>
    </source>
</evidence>
<proteinExistence type="predicted"/>
<dbReference type="AlphaFoldDB" id="A0A8S9ZBI9"/>
<reference evidence="3" key="1">
    <citation type="journal article" date="2020" name="Ecol. Evol.">
        <title>Genome structure and content of the rice root-knot nematode (Meloidogyne graminicola).</title>
        <authorList>
            <person name="Phan N.T."/>
            <person name="Danchin E.G.J."/>
            <person name="Klopp C."/>
            <person name="Perfus-Barbeoch L."/>
            <person name="Kozlowski D.K."/>
            <person name="Koutsovoulos G.D."/>
            <person name="Lopez-Roques C."/>
            <person name="Bouchez O."/>
            <person name="Zahm M."/>
            <person name="Besnard G."/>
            <person name="Bellafiore S."/>
        </authorList>
    </citation>
    <scope>NUCLEOTIDE SEQUENCE</scope>
    <source>
        <strain evidence="3">VN-18</strain>
    </source>
</reference>
<feature type="compositionally biased region" description="Basic residues" evidence="1">
    <location>
        <begin position="69"/>
        <end position="78"/>
    </location>
</feature>
<organism evidence="3 4">
    <name type="scientific">Meloidogyne graminicola</name>
    <dbReference type="NCBI Taxonomy" id="189291"/>
    <lineage>
        <taxon>Eukaryota</taxon>
        <taxon>Metazoa</taxon>
        <taxon>Ecdysozoa</taxon>
        <taxon>Nematoda</taxon>
        <taxon>Chromadorea</taxon>
        <taxon>Rhabditida</taxon>
        <taxon>Tylenchina</taxon>
        <taxon>Tylenchomorpha</taxon>
        <taxon>Tylenchoidea</taxon>
        <taxon>Meloidogynidae</taxon>
        <taxon>Meloidogyninae</taxon>
        <taxon>Meloidogyne</taxon>
    </lineage>
</organism>
<gene>
    <name evidence="3" type="ORF">Mgra_00009746</name>
</gene>
<accession>A0A8S9ZBI9</accession>
<protein>
    <submittedName>
        <fullName evidence="3">Uncharacterized protein</fullName>
    </submittedName>
</protein>
<name>A0A8S9ZBI9_9BILA</name>
<keyword evidence="2" id="KW-0732">Signal</keyword>
<dbReference type="Proteomes" id="UP000605970">
    <property type="component" value="Unassembled WGS sequence"/>
</dbReference>
<keyword evidence="4" id="KW-1185">Reference proteome</keyword>
<feature type="compositionally biased region" description="Polar residues" evidence="1">
    <location>
        <begin position="47"/>
        <end position="63"/>
    </location>
</feature>
<evidence type="ECO:0000256" key="1">
    <source>
        <dbReference type="SAM" id="MobiDB-lite"/>
    </source>
</evidence>
<evidence type="ECO:0000313" key="3">
    <source>
        <dbReference type="EMBL" id="KAF7626077.1"/>
    </source>
</evidence>
<feature type="signal peptide" evidence="2">
    <location>
        <begin position="1"/>
        <end position="17"/>
    </location>
</feature>
<comment type="caution">
    <text evidence="3">The sequence shown here is derived from an EMBL/GenBank/DDBJ whole genome shotgun (WGS) entry which is preliminary data.</text>
</comment>
<sequence length="97" mass="11501">MIFIFIFINCLYAGRKSKNPQRAPRNDFFDNDRIKEIEERGQKDELSSTTNEIDQTDQVQNKLHVNLKNTRRRGRPKSKFVRLNDVSYGIEATPWKN</sequence>
<evidence type="ECO:0000313" key="4">
    <source>
        <dbReference type="Proteomes" id="UP000605970"/>
    </source>
</evidence>
<feature type="region of interest" description="Disordered" evidence="1">
    <location>
        <begin position="39"/>
        <end position="78"/>
    </location>
</feature>